<dbReference type="InterPro" id="IPR041577">
    <property type="entry name" value="RT_RNaseH_2"/>
</dbReference>
<dbReference type="SUPFAM" id="SSF56672">
    <property type="entry name" value="DNA/RNA polymerases"/>
    <property type="match status" value="1"/>
</dbReference>
<evidence type="ECO:0000313" key="4">
    <source>
        <dbReference type="EMBL" id="RDY00743.1"/>
    </source>
</evidence>
<dbReference type="InterPro" id="IPR043502">
    <property type="entry name" value="DNA/RNA_pol_sf"/>
</dbReference>
<keyword evidence="2" id="KW-0732">Signal</keyword>
<evidence type="ECO:0000313" key="5">
    <source>
        <dbReference type="Proteomes" id="UP000257109"/>
    </source>
</evidence>
<comment type="caution">
    <text evidence="4">The sequence shown here is derived from an EMBL/GenBank/DDBJ whole genome shotgun (WGS) entry which is preliminary data.</text>
</comment>
<sequence>MLTNAICLILIKLLKLNAMLLEFKPIAYFSEKLSGAALNYSTYDKELYALVRTCKFDSTICGQRSEKFDSRMNPFKEGGNDRDPTNKVKDPLSDIRSPMTRSKTKIMKQYLQGLIVEIKESLDKSELEWLNYNSQGPGVPVCCRLGFPLYFGFYNLMTNVTKGHCQFPYTVAARTFADLHDF</sequence>
<gene>
    <name evidence="4" type="ORF">CR513_16035</name>
</gene>
<feature type="non-terminal residue" evidence="4">
    <location>
        <position position="1"/>
    </location>
</feature>
<dbReference type="EMBL" id="QJKJ01002917">
    <property type="protein sequence ID" value="RDY00743.1"/>
    <property type="molecule type" value="Genomic_DNA"/>
</dbReference>
<feature type="signal peptide" evidence="2">
    <location>
        <begin position="1"/>
        <end position="18"/>
    </location>
</feature>
<dbReference type="Proteomes" id="UP000257109">
    <property type="component" value="Unassembled WGS sequence"/>
</dbReference>
<keyword evidence="5" id="KW-1185">Reference proteome</keyword>
<accession>A0A371HD67</accession>
<dbReference type="AlphaFoldDB" id="A0A371HD67"/>
<name>A0A371HD67_MUCPR</name>
<organism evidence="4 5">
    <name type="scientific">Mucuna pruriens</name>
    <name type="common">Velvet bean</name>
    <name type="synonym">Dolichos pruriens</name>
    <dbReference type="NCBI Taxonomy" id="157652"/>
    <lineage>
        <taxon>Eukaryota</taxon>
        <taxon>Viridiplantae</taxon>
        <taxon>Streptophyta</taxon>
        <taxon>Embryophyta</taxon>
        <taxon>Tracheophyta</taxon>
        <taxon>Spermatophyta</taxon>
        <taxon>Magnoliopsida</taxon>
        <taxon>eudicotyledons</taxon>
        <taxon>Gunneridae</taxon>
        <taxon>Pentapetalae</taxon>
        <taxon>rosids</taxon>
        <taxon>fabids</taxon>
        <taxon>Fabales</taxon>
        <taxon>Fabaceae</taxon>
        <taxon>Papilionoideae</taxon>
        <taxon>50 kb inversion clade</taxon>
        <taxon>NPAAA clade</taxon>
        <taxon>indigoferoid/millettioid clade</taxon>
        <taxon>Phaseoleae</taxon>
        <taxon>Mucuna</taxon>
    </lineage>
</organism>
<reference evidence="4" key="1">
    <citation type="submission" date="2018-05" db="EMBL/GenBank/DDBJ databases">
        <title>Draft genome of Mucuna pruriens seed.</title>
        <authorList>
            <person name="Nnadi N.E."/>
            <person name="Vos R."/>
            <person name="Hasami M.H."/>
            <person name="Devisetty U.K."/>
            <person name="Aguiy J.C."/>
        </authorList>
    </citation>
    <scope>NUCLEOTIDE SEQUENCE [LARGE SCALE GENOMIC DNA]</scope>
    <source>
        <strain evidence="4">JCA_2017</strain>
    </source>
</reference>
<dbReference type="Pfam" id="PF17919">
    <property type="entry name" value="RT_RNaseH_2"/>
    <property type="match status" value="1"/>
</dbReference>
<proteinExistence type="predicted"/>
<feature type="chain" id="PRO_5016671865" description="Reverse transcriptase/retrotransposon-derived protein RNase H-like domain-containing protein" evidence="2">
    <location>
        <begin position="19"/>
        <end position="182"/>
    </location>
</feature>
<evidence type="ECO:0000259" key="3">
    <source>
        <dbReference type="Pfam" id="PF17919"/>
    </source>
</evidence>
<feature type="compositionally biased region" description="Basic and acidic residues" evidence="1">
    <location>
        <begin position="78"/>
        <end position="93"/>
    </location>
</feature>
<evidence type="ECO:0000256" key="2">
    <source>
        <dbReference type="SAM" id="SignalP"/>
    </source>
</evidence>
<protein>
    <recommendedName>
        <fullName evidence="3">Reverse transcriptase/retrotransposon-derived protein RNase H-like domain-containing protein</fullName>
    </recommendedName>
</protein>
<feature type="region of interest" description="Disordered" evidence="1">
    <location>
        <begin position="72"/>
        <end position="94"/>
    </location>
</feature>
<evidence type="ECO:0000256" key="1">
    <source>
        <dbReference type="SAM" id="MobiDB-lite"/>
    </source>
</evidence>
<feature type="domain" description="Reverse transcriptase/retrotransposon-derived protein RNase H-like" evidence="3">
    <location>
        <begin position="23"/>
        <end position="56"/>
    </location>
</feature>